<name>A0A1R3IVN2_COCAP</name>
<gene>
    <name evidence="1" type="ORF">CCACVL1_09549</name>
</gene>
<dbReference type="AlphaFoldDB" id="A0A1R3IVN2"/>
<dbReference type="Gramene" id="OMO86580">
    <property type="protein sequence ID" value="OMO86580"/>
    <property type="gene ID" value="CCACVL1_09549"/>
</dbReference>
<dbReference type="Proteomes" id="UP000188268">
    <property type="component" value="Unassembled WGS sequence"/>
</dbReference>
<organism evidence="1 2">
    <name type="scientific">Corchorus capsularis</name>
    <name type="common">Jute</name>
    <dbReference type="NCBI Taxonomy" id="210143"/>
    <lineage>
        <taxon>Eukaryota</taxon>
        <taxon>Viridiplantae</taxon>
        <taxon>Streptophyta</taxon>
        <taxon>Embryophyta</taxon>
        <taxon>Tracheophyta</taxon>
        <taxon>Spermatophyta</taxon>
        <taxon>Magnoliopsida</taxon>
        <taxon>eudicotyledons</taxon>
        <taxon>Gunneridae</taxon>
        <taxon>Pentapetalae</taxon>
        <taxon>rosids</taxon>
        <taxon>malvids</taxon>
        <taxon>Malvales</taxon>
        <taxon>Malvaceae</taxon>
        <taxon>Grewioideae</taxon>
        <taxon>Apeibeae</taxon>
        <taxon>Corchorus</taxon>
    </lineage>
</organism>
<dbReference type="EMBL" id="AWWV01009433">
    <property type="protein sequence ID" value="OMO86580.1"/>
    <property type="molecule type" value="Genomic_DNA"/>
</dbReference>
<comment type="caution">
    <text evidence="1">The sequence shown here is derived from an EMBL/GenBank/DDBJ whole genome shotgun (WGS) entry which is preliminary data.</text>
</comment>
<proteinExistence type="predicted"/>
<reference evidence="1 2" key="1">
    <citation type="submission" date="2013-09" db="EMBL/GenBank/DDBJ databases">
        <title>Corchorus capsularis genome sequencing.</title>
        <authorList>
            <person name="Alam M."/>
            <person name="Haque M.S."/>
            <person name="Islam M.S."/>
            <person name="Emdad E.M."/>
            <person name="Islam M.M."/>
            <person name="Ahmed B."/>
            <person name="Halim A."/>
            <person name="Hossen Q.M.M."/>
            <person name="Hossain M.Z."/>
            <person name="Ahmed R."/>
            <person name="Khan M.M."/>
            <person name="Islam R."/>
            <person name="Rashid M.M."/>
            <person name="Khan S.A."/>
            <person name="Rahman M.S."/>
            <person name="Alam M."/>
        </authorList>
    </citation>
    <scope>NUCLEOTIDE SEQUENCE [LARGE SCALE GENOMIC DNA]</scope>
    <source>
        <strain evidence="2">cv. CVL-1</strain>
        <tissue evidence="1">Whole seedling</tissue>
    </source>
</reference>
<evidence type="ECO:0000313" key="1">
    <source>
        <dbReference type="EMBL" id="OMO86580.1"/>
    </source>
</evidence>
<evidence type="ECO:0000313" key="2">
    <source>
        <dbReference type="Proteomes" id="UP000188268"/>
    </source>
</evidence>
<sequence length="22" mass="2505">MGGSGSIWVRFFGLGQFRVKKF</sequence>
<keyword evidence="2" id="KW-1185">Reference proteome</keyword>
<protein>
    <submittedName>
        <fullName evidence="1">Uncharacterized protein</fullName>
    </submittedName>
</protein>
<accession>A0A1R3IVN2</accession>